<gene>
    <name evidence="1" type="ORF">MFFC18_09720</name>
</gene>
<organism evidence="1 2">
    <name type="scientific">Mariniblastus fucicola</name>
    <dbReference type="NCBI Taxonomy" id="980251"/>
    <lineage>
        <taxon>Bacteria</taxon>
        <taxon>Pseudomonadati</taxon>
        <taxon>Planctomycetota</taxon>
        <taxon>Planctomycetia</taxon>
        <taxon>Pirellulales</taxon>
        <taxon>Pirellulaceae</taxon>
        <taxon>Mariniblastus</taxon>
    </lineage>
</organism>
<sequence>MMECQMFGRIQIAASVFVAWFAFCVDAGFAQTTILANADRATVVRSRIEPGMLNENGEEIVGRASGFSAVMTLDDASLKTLLRDGRVEIEVPTPLINSVESVIIKRPFYFKDKHASDFADAKLAGHRLVLNVDDSVVERIDYQPVELKVYETGFTSVVLNYVGKTSSLTDRKIGDADADSPLLTVKLKSGKGITGRIKGMKSLKMDSTLGRITVSFARTSKIFVRDNGELNIEMANGDLISGTIDGGQIELINRWGSETIDMSDVAALLVRQSNK</sequence>
<proteinExistence type="predicted"/>
<evidence type="ECO:0000313" key="2">
    <source>
        <dbReference type="Proteomes" id="UP000322214"/>
    </source>
</evidence>
<accession>A0A5B9P3Y7</accession>
<dbReference type="RefSeq" id="WP_148618645.1">
    <property type="nucleotide sequence ID" value="NZ_CP042912.1"/>
</dbReference>
<protein>
    <submittedName>
        <fullName evidence="1">Uncharacterized protein</fullName>
    </submittedName>
</protein>
<dbReference type="STRING" id="980251.GCA_001642875_01968"/>
<evidence type="ECO:0000313" key="1">
    <source>
        <dbReference type="EMBL" id="QEG21118.1"/>
    </source>
</evidence>
<dbReference type="EMBL" id="CP042912">
    <property type="protein sequence ID" value="QEG21118.1"/>
    <property type="molecule type" value="Genomic_DNA"/>
</dbReference>
<dbReference type="AlphaFoldDB" id="A0A5B9P3Y7"/>
<reference evidence="1 2" key="1">
    <citation type="submission" date="2019-08" db="EMBL/GenBank/DDBJ databases">
        <title>Deep-cultivation of Planctomycetes and their phenomic and genomic characterization uncovers novel biology.</title>
        <authorList>
            <person name="Wiegand S."/>
            <person name="Jogler M."/>
            <person name="Boedeker C."/>
            <person name="Pinto D."/>
            <person name="Vollmers J."/>
            <person name="Rivas-Marin E."/>
            <person name="Kohn T."/>
            <person name="Peeters S.H."/>
            <person name="Heuer A."/>
            <person name="Rast P."/>
            <person name="Oberbeckmann S."/>
            <person name="Bunk B."/>
            <person name="Jeske O."/>
            <person name="Meyerdierks A."/>
            <person name="Storesund J.E."/>
            <person name="Kallscheuer N."/>
            <person name="Luecker S."/>
            <person name="Lage O.M."/>
            <person name="Pohl T."/>
            <person name="Merkel B.J."/>
            <person name="Hornburger P."/>
            <person name="Mueller R.-W."/>
            <person name="Bruemmer F."/>
            <person name="Labrenz M."/>
            <person name="Spormann A.M."/>
            <person name="Op den Camp H."/>
            <person name="Overmann J."/>
            <person name="Amann R."/>
            <person name="Jetten M.S.M."/>
            <person name="Mascher T."/>
            <person name="Medema M.H."/>
            <person name="Devos D.P."/>
            <person name="Kaster A.-K."/>
            <person name="Ovreas L."/>
            <person name="Rohde M."/>
            <person name="Galperin M.Y."/>
            <person name="Jogler C."/>
        </authorList>
    </citation>
    <scope>NUCLEOTIDE SEQUENCE [LARGE SCALE GENOMIC DNA]</scope>
    <source>
        <strain evidence="1 2">FC18</strain>
    </source>
</reference>
<dbReference type="KEGG" id="mff:MFFC18_09720"/>
<name>A0A5B9P3Y7_9BACT</name>
<keyword evidence="2" id="KW-1185">Reference proteome</keyword>
<dbReference type="Proteomes" id="UP000322214">
    <property type="component" value="Chromosome"/>
</dbReference>